<dbReference type="AlphaFoldDB" id="A0A934J885"/>
<dbReference type="Proteomes" id="UP000640274">
    <property type="component" value="Unassembled WGS sequence"/>
</dbReference>
<dbReference type="GO" id="GO:0016887">
    <property type="term" value="F:ATP hydrolysis activity"/>
    <property type="evidence" value="ECO:0007669"/>
    <property type="project" value="InterPro"/>
</dbReference>
<feature type="coiled-coil region" evidence="4">
    <location>
        <begin position="762"/>
        <end position="896"/>
    </location>
</feature>
<dbReference type="PANTHER" id="PTHR32114:SF2">
    <property type="entry name" value="ABC TRANSPORTER ABCH.3"/>
    <property type="match status" value="1"/>
</dbReference>
<feature type="compositionally biased region" description="Low complexity" evidence="5">
    <location>
        <begin position="725"/>
        <end position="734"/>
    </location>
</feature>
<dbReference type="Gene3D" id="3.40.50.300">
    <property type="entry name" value="P-loop containing nucleotide triphosphate hydrolases"/>
    <property type="match status" value="2"/>
</dbReference>
<evidence type="ECO:0000256" key="1">
    <source>
        <dbReference type="ARBA" id="ARBA00006930"/>
    </source>
</evidence>
<protein>
    <recommendedName>
        <fullName evidence="3">Nuclease SbcCD subunit C</fullName>
    </recommendedName>
</protein>
<dbReference type="EMBL" id="JAELUP010000065">
    <property type="protein sequence ID" value="MBJ6362180.1"/>
    <property type="molecule type" value="Genomic_DNA"/>
</dbReference>
<sequence length="1031" mass="116553">MKPILLTMTAFGPYRDTETIDFRELGQYRLFVISGNTGAGKTTVFDAICYALYGSASGEDRSEPRMLRSHFAEEEQHTAVDFTFQVGSRVFRVFRQMPHRKGSNKSETGGKIELYELTSDQEVPAVDRFTVSDVGGRLESILGLNKDQFSQIVMLPQGEFRKLLTSDTENKEEILRRLFRTGLYRKLEDDFQQKTRELREQHKHAQLQLHVYAKQAQEALPMREGSALGETLLQEHHSPLQVLEGLRLETEHYEALAQDGRRRQQKRADRLEEQEMTLRAAAAVNARFAELARKQGQQQELLLRQPEMAQQELRLAAADRAARLEPYEEQAVRLAAQLAQKRQEAAARQQQLEAAQLAELEAREVHRREEEQEPLRRQTAIELERLAEWTPIVATLGQRRQELERLLALERTAADGLAGTLQQQEALRQRRKEQQALIAQQEQAVGELPVKLTLLDQARSRYKLIKELLELDERYQAHSRLEAQQQAALLKVKRDHDRLESLWLEGQAGFLAMHLEDGKPCPVCGSGHHPHKAQHAQELPSRGLLDQAKEQLRRAEAELSQAKAEASAAQLGLARKDADLAEHGLERKPDAAELARAEEEGKRLRGETDRLKQVATALGELRKEAQQLERELERLEAERERQDAEQRRAAVEAGRLQLQLEQEMVRIPQELATPERLAGQHRLLEEREAKLAAAWKSAQDSLARAMSQTAEQRAGSEQLTRQVQEAEAASGEASQRFGAELRKAGFDRREYYAAAKLPEQQLSELKNELKAYADSLTYLAQQLKELQLELAGKQETSLEELEQQIAHLKQEQEQETAAIAEAIQHGQAAKRLSAAIADTARQTAELEQSLEQLLDIYQMLKGDNALKISFERYILIEFLEQILQAANERLHELTGGQFSLQRSDRLEIRGRQSGLGLDVYDAYTGQTRDVKTLSGGEKFNASLCLALGMTDVIQSHQGGISIEMMFIDEGFGSLDGESLHKAIHTLVGLQQTGRMIGVISHVPELKQASPAVLEITKTKEGHSRARLKLKG</sequence>
<dbReference type="RefSeq" id="WP_199019712.1">
    <property type="nucleotide sequence ID" value="NZ_JAELUP010000065.1"/>
</dbReference>
<comment type="similarity">
    <text evidence="1">Belongs to the SMC family. SbcC subfamily.</text>
</comment>
<keyword evidence="4" id="KW-0175">Coiled coil</keyword>
<feature type="region of interest" description="Disordered" evidence="5">
    <location>
        <begin position="706"/>
        <end position="734"/>
    </location>
</feature>
<evidence type="ECO:0000256" key="2">
    <source>
        <dbReference type="ARBA" id="ARBA00011322"/>
    </source>
</evidence>
<evidence type="ECO:0000256" key="3">
    <source>
        <dbReference type="ARBA" id="ARBA00013368"/>
    </source>
</evidence>
<proteinExistence type="inferred from homology"/>
<evidence type="ECO:0000313" key="7">
    <source>
        <dbReference type="EMBL" id="MBJ6362180.1"/>
    </source>
</evidence>
<feature type="coiled-coil region" evidence="4">
    <location>
        <begin position="324"/>
        <end position="358"/>
    </location>
</feature>
<keyword evidence="8" id="KW-1185">Reference proteome</keyword>
<dbReference type="SUPFAM" id="SSF52540">
    <property type="entry name" value="P-loop containing nucleoside triphosphate hydrolases"/>
    <property type="match status" value="1"/>
</dbReference>
<organism evidence="7 8">
    <name type="scientific">Paenibacillus roseus</name>
    <dbReference type="NCBI Taxonomy" id="2798579"/>
    <lineage>
        <taxon>Bacteria</taxon>
        <taxon>Bacillati</taxon>
        <taxon>Bacillota</taxon>
        <taxon>Bacilli</taxon>
        <taxon>Bacillales</taxon>
        <taxon>Paenibacillaceae</taxon>
        <taxon>Paenibacillus</taxon>
    </lineage>
</organism>
<evidence type="ECO:0000256" key="5">
    <source>
        <dbReference type="SAM" id="MobiDB-lite"/>
    </source>
</evidence>
<name>A0A934J885_9BACL</name>
<accession>A0A934J885</accession>
<dbReference type="GO" id="GO:0006302">
    <property type="term" value="P:double-strand break repair"/>
    <property type="evidence" value="ECO:0007669"/>
    <property type="project" value="InterPro"/>
</dbReference>
<feature type="domain" description="Rad50/SbcC-type AAA" evidence="6">
    <location>
        <begin position="6"/>
        <end position="209"/>
    </location>
</feature>
<dbReference type="InterPro" id="IPR038729">
    <property type="entry name" value="Rad50/SbcC_AAA"/>
</dbReference>
<reference evidence="7" key="1">
    <citation type="submission" date="2020-12" db="EMBL/GenBank/DDBJ databases">
        <authorList>
            <person name="Huq M.A."/>
        </authorList>
    </citation>
    <scope>NUCLEOTIDE SEQUENCE</scope>
    <source>
        <strain evidence="7">MAHUQ-46</strain>
    </source>
</reference>
<evidence type="ECO:0000313" key="8">
    <source>
        <dbReference type="Proteomes" id="UP000640274"/>
    </source>
</evidence>
<dbReference type="InterPro" id="IPR027417">
    <property type="entry name" value="P-loop_NTPase"/>
</dbReference>
<dbReference type="Pfam" id="PF13558">
    <property type="entry name" value="SbcC_Walker_B"/>
    <property type="match status" value="1"/>
</dbReference>
<comment type="subunit">
    <text evidence="2">Heterodimer of SbcC and SbcD.</text>
</comment>
<comment type="caution">
    <text evidence="7">The sequence shown here is derived from an EMBL/GenBank/DDBJ whole genome shotgun (WGS) entry which is preliminary data.</text>
</comment>
<gene>
    <name evidence="7" type="ORF">JFN88_12970</name>
</gene>
<dbReference type="PANTHER" id="PTHR32114">
    <property type="entry name" value="ABC TRANSPORTER ABCH.3"/>
    <property type="match status" value="1"/>
</dbReference>
<feature type="coiled-coil region" evidence="4">
    <location>
        <begin position="545"/>
        <end position="654"/>
    </location>
</feature>
<dbReference type="Pfam" id="PF13476">
    <property type="entry name" value="AAA_23"/>
    <property type="match status" value="1"/>
</dbReference>
<evidence type="ECO:0000256" key="4">
    <source>
        <dbReference type="SAM" id="Coils"/>
    </source>
</evidence>
<evidence type="ECO:0000259" key="6">
    <source>
        <dbReference type="Pfam" id="PF13476"/>
    </source>
</evidence>
<feature type="compositionally biased region" description="Polar residues" evidence="5">
    <location>
        <begin position="706"/>
        <end position="723"/>
    </location>
</feature>